<evidence type="ECO:0000313" key="1">
    <source>
        <dbReference type="EMBL" id="CAB4127050.1"/>
    </source>
</evidence>
<accession>A0A6J5L3E0</accession>
<gene>
    <name evidence="1" type="ORF">UFOVP84_47</name>
</gene>
<organism evidence="1">
    <name type="scientific">uncultured Caudovirales phage</name>
    <dbReference type="NCBI Taxonomy" id="2100421"/>
    <lineage>
        <taxon>Viruses</taxon>
        <taxon>Duplodnaviria</taxon>
        <taxon>Heunggongvirae</taxon>
        <taxon>Uroviricota</taxon>
        <taxon>Caudoviricetes</taxon>
        <taxon>Peduoviridae</taxon>
        <taxon>Maltschvirus</taxon>
        <taxon>Maltschvirus maltsch</taxon>
    </lineage>
</organism>
<protein>
    <submittedName>
        <fullName evidence="1">Uncharacterized protein</fullName>
    </submittedName>
</protein>
<sequence length="185" mass="21558">MYYSQFSKKLQETVSGTGIQECTHFYSNTIQRTIDNTILINNEVTQFKNLSEAKNYIKYSEQAKDIINNLREEFFSENISKIADIIKEEHNIKVTNKIVEQYIKIASDKSFSTDPVISKIREMNEFDSIINGKLHYVLEDESVIAIDTETHQYINNLLENKPNVVEFMKESSTNFLNILEVLIKE</sequence>
<proteinExistence type="predicted"/>
<dbReference type="EMBL" id="LR796208">
    <property type="protein sequence ID" value="CAB4127050.1"/>
    <property type="molecule type" value="Genomic_DNA"/>
</dbReference>
<name>A0A6J5L3E0_9CAUD</name>
<reference evidence="1" key="1">
    <citation type="submission" date="2020-04" db="EMBL/GenBank/DDBJ databases">
        <authorList>
            <person name="Chiriac C."/>
            <person name="Salcher M."/>
            <person name="Ghai R."/>
            <person name="Kavagutti S V."/>
        </authorList>
    </citation>
    <scope>NUCLEOTIDE SEQUENCE</scope>
</reference>